<evidence type="ECO:0000313" key="2">
    <source>
        <dbReference type="Proteomes" id="UP000092444"/>
    </source>
</evidence>
<organism evidence="1 2">
    <name type="scientific">Glossina morsitans morsitans</name>
    <name type="common">Savannah tsetse fly</name>
    <dbReference type="NCBI Taxonomy" id="37546"/>
    <lineage>
        <taxon>Eukaryota</taxon>
        <taxon>Metazoa</taxon>
        <taxon>Ecdysozoa</taxon>
        <taxon>Arthropoda</taxon>
        <taxon>Hexapoda</taxon>
        <taxon>Insecta</taxon>
        <taxon>Pterygota</taxon>
        <taxon>Neoptera</taxon>
        <taxon>Endopterygota</taxon>
        <taxon>Diptera</taxon>
        <taxon>Brachycera</taxon>
        <taxon>Muscomorpha</taxon>
        <taxon>Hippoboscoidea</taxon>
        <taxon>Glossinidae</taxon>
        <taxon>Glossina</taxon>
    </lineage>
</organism>
<dbReference type="EMBL" id="CCAG010018108">
    <property type="status" value="NOT_ANNOTATED_CDS"/>
    <property type="molecule type" value="Genomic_DNA"/>
</dbReference>
<sequence>MYIDNKSYQSRLLDHYHLIILQVLGNLDNLGHAFKHNSVKSLNNQSGISTGAWVISISDLFPIVLKSVLLLSTNTLMNSPKHILILLMKNSSSSEDSIYRVEIYFIVDKRCARRRIFSLN</sequence>
<name>A0A1B0F9A3_GLOMM</name>
<proteinExistence type="predicted"/>
<reference evidence="1" key="1">
    <citation type="submission" date="2020-05" db="UniProtKB">
        <authorList>
            <consortium name="EnsemblMetazoa"/>
        </authorList>
    </citation>
    <scope>IDENTIFICATION</scope>
    <source>
        <strain evidence="1">Yale</strain>
    </source>
</reference>
<dbReference type="VEuPathDB" id="VectorBase:GMOY000068"/>
<dbReference type="AlphaFoldDB" id="A0A1B0F9A3"/>
<keyword evidence="2" id="KW-1185">Reference proteome</keyword>
<dbReference type="EnsemblMetazoa" id="GMOY000068-RA">
    <property type="protein sequence ID" value="GMOY000068-PA"/>
    <property type="gene ID" value="GMOY000068"/>
</dbReference>
<accession>A0A1B0F9A3</accession>
<protein>
    <submittedName>
        <fullName evidence="1">Uncharacterized protein</fullName>
    </submittedName>
</protein>
<dbReference type="Proteomes" id="UP000092444">
    <property type="component" value="Unassembled WGS sequence"/>
</dbReference>
<evidence type="ECO:0000313" key="1">
    <source>
        <dbReference type="EnsemblMetazoa" id="GMOY000068-PA"/>
    </source>
</evidence>